<feature type="non-terminal residue" evidence="1">
    <location>
        <position position="156"/>
    </location>
</feature>
<evidence type="ECO:0000313" key="1">
    <source>
        <dbReference type="EMBL" id="CAB1444410.1"/>
    </source>
</evidence>
<dbReference type="Proteomes" id="UP001153269">
    <property type="component" value="Unassembled WGS sequence"/>
</dbReference>
<comment type="caution">
    <text evidence="1">The sequence shown here is derived from an EMBL/GenBank/DDBJ whole genome shotgun (WGS) entry which is preliminary data.</text>
</comment>
<name>A0A9N7V2S5_PLEPL</name>
<evidence type="ECO:0000313" key="2">
    <source>
        <dbReference type="Proteomes" id="UP001153269"/>
    </source>
</evidence>
<gene>
    <name evidence="1" type="ORF">PLEPLA_LOCUS32126</name>
</gene>
<organism evidence="1 2">
    <name type="scientific">Pleuronectes platessa</name>
    <name type="common">European plaice</name>
    <dbReference type="NCBI Taxonomy" id="8262"/>
    <lineage>
        <taxon>Eukaryota</taxon>
        <taxon>Metazoa</taxon>
        <taxon>Chordata</taxon>
        <taxon>Craniata</taxon>
        <taxon>Vertebrata</taxon>
        <taxon>Euteleostomi</taxon>
        <taxon>Actinopterygii</taxon>
        <taxon>Neopterygii</taxon>
        <taxon>Teleostei</taxon>
        <taxon>Neoteleostei</taxon>
        <taxon>Acanthomorphata</taxon>
        <taxon>Carangaria</taxon>
        <taxon>Pleuronectiformes</taxon>
        <taxon>Pleuronectoidei</taxon>
        <taxon>Pleuronectidae</taxon>
        <taxon>Pleuronectes</taxon>
    </lineage>
</organism>
<sequence>VVNHHLAATLSLAERADSNQLADIVTRPHRRPLGTRRTAAWLFTSGPLGIPEGFASRPSPKPNTYLHGRMFISATGVPHPPCQIPSDGPCCGAALAHPRSLRGVGHAVGARTSRQACLSAGSFSTSGSSYGHSGLECGPRQRSFVLLGLTASGFRF</sequence>
<reference evidence="1" key="1">
    <citation type="submission" date="2020-03" db="EMBL/GenBank/DDBJ databases">
        <authorList>
            <person name="Weist P."/>
        </authorList>
    </citation>
    <scope>NUCLEOTIDE SEQUENCE</scope>
</reference>
<dbReference type="EMBL" id="CADEAL010003347">
    <property type="protein sequence ID" value="CAB1444410.1"/>
    <property type="molecule type" value="Genomic_DNA"/>
</dbReference>
<proteinExistence type="predicted"/>
<accession>A0A9N7V2S5</accession>
<dbReference type="AlphaFoldDB" id="A0A9N7V2S5"/>
<protein>
    <submittedName>
        <fullName evidence="1">Uncharacterized protein</fullName>
    </submittedName>
</protein>
<keyword evidence="2" id="KW-1185">Reference proteome</keyword>